<keyword evidence="11" id="KW-1185">Reference proteome</keyword>
<evidence type="ECO:0000259" key="9">
    <source>
        <dbReference type="Pfam" id="PF02811"/>
    </source>
</evidence>
<evidence type="ECO:0000313" key="11">
    <source>
        <dbReference type="Proteomes" id="UP000719500"/>
    </source>
</evidence>
<evidence type="ECO:0000256" key="1">
    <source>
        <dbReference type="ARBA" id="ARBA00004970"/>
    </source>
</evidence>
<dbReference type="SUPFAM" id="SSF89550">
    <property type="entry name" value="PHP domain-like"/>
    <property type="match status" value="1"/>
</dbReference>
<dbReference type="Proteomes" id="UP000719500">
    <property type="component" value="Unassembled WGS sequence"/>
</dbReference>
<dbReference type="InterPro" id="IPR016195">
    <property type="entry name" value="Pol/histidinol_Pase-like"/>
</dbReference>
<dbReference type="EC" id="3.1.3.15" evidence="3 8"/>
<proteinExistence type="inferred from homology"/>
<dbReference type="InterPro" id="IPR004013">
    <property type="entry name" value="PHP_dom"/>
</dbReference>
<dbReference type="InterPro" id="IPR010140">
    <property type="entry name" value="Histidinol_P_phosphatase_HisJ"/>
</dbReference>
<evidence type="ECO:0000256" key="3">
    <source>
        <dbReference type="ARBA" id="ARBA00013085"/>
    </source>
</evidence>
<keyword evidence="4 8" id="KW-0028">Amino-acid biosynthesis</keyword>
<evidence type="ECO:0000256" key="2">
    <source>
        <dbReference type="ARBA" id="ARBA00009152"/>
    </source>
</evidence>
<dbReference type="RefSeq" id="WP_204805077.1">
    <property type="nucleotide sequence ID" value="NZ_JACSNX010000020.1"/>
</dbReference>
<feature type="domain" description="PHP" evidence="9">
    <location>
        <begin position="10"/>
        <end position="205"/>
    </location>
</feature>
<accession>A0ABS2FY51</accession>
<keyword evidence="6 8" id="KW-0368">Histidine biosynthesis</keyword>
<evidence type="ECO:0000256" key="8">
    <source>
        <dbReference type="RuleBase" id="RU366003"/>
    </source>
</evidence>
<protein>
    <recommendedName>
        <fullName evidence="3 8">Histidinol-phosphatase</fullName>
        <shortName evidence="8">HolPase</shortName>
        <ecNumber evidence="3 8">3.1.3.15</ecNumber>
    </recommendedName>
</protein>
<evidence type="ECO:0000256" key="6">
    <source>
        <dbReference type="ARBA" id="ARBA00023102"/>
    </source>
</evidence>
<comment type="catalytic activity">
    <reaction evidence="7 8">
        <text>L-histidinol phosphate + H2O = L-histidinol + phosphate</text>
        <dbReference type="Rhea" id="RHEA:14465"/>
        <dbReference type="ChEBI" id="CHEBI:15377"/>
        <dbReference type="ChEBI" id="CHEBI:43474"/>
        <dbReference type="ChEBI" id="CHEBI:57699"/>
        <dbReference type="ChEBI" id="CHEBI:57980"/>
        <dbReference type="EC" id="3.1.3.15"/>
    </reaction>
</comment>
<dbReference type="EMBL" id="JACSNX010000020">
    <property type="protein sequence ID" value="MBM6851973.1"/>
    <property type="molecule type" value="Genomic_DNA"/>
</dbReference>
<gene>
    <name evidence="10" type="ORF">H9X91_11050</name>
</gene>
<evidence type="ECO:0000256" key="7">
    <source>
        <dbReference type="ARBA" id="ARBA00049158"/>
    </source>
</evidence>
<evidence type="ECO:0000256" key="4">
    <source>
        <dbReference type="ARBA" id="ARBA00022605"/>
    </source>
</evidence>
<keyword evidence="5 8" id="KW-0378">Hydrolase</keyword>
<dbReference type="Gene3D" id="3.20.20.140">
    <property type="entry name" value="Metal-dependent hydrolases"/>
    <property type="match status" value="1"/>
</dbReference>
<reference evidence="10 11" key="1">
    <citation type="journal article" date="2021" name="Sci. Rep.">
        <title>The distribution of antibiotic resistance genes in chicken gut microbiota commensals.</title>
        <authorList>
            <person name="Juricova H."/>
            <person name="Matiasovicova J."/>
            <person name="Kubasova T."/>
            <person name="Cejkova D."/>
            <person name="Rychlik I."/>
        </authorList>
    </citation>
    <scope>NUCLEOTIDE SEQUENCE [LARGE SCALE GENOMIC DNA]</scope>
    <source>
        <strain evidence="10 11">An411</strain>
    </source>
</reference>
<sequence length="277" mass="30361">MRLTPECGSVHTHSVLCDGKGTLAEMASAAFGAGVRYFGASGHSHTEIPHDAGNVLPADLSDYRSQLLALRDAYAGRMEILLGIEQDSRSSQPVPDWTDYWIGSVHNLYDPRTGKHHCVDWDREKLSACRDELFGGDMLALTEGYYRDVAAMAERKPVILGHIDLVTKLNRGNALFDEEAPRYRAAALEALHHADPDATLLEINTGAISRGCRDTPYPAAFLLREWRAMGGQVILTADAHSPETVIFGYRQAAALARAAGYRESVLLTGRGWEPCLL</sequence>
<dbReference type="PANTHER" id="PTHR21039:SF0">
    <property type="entry name" value="HISTIDINOL-PHOSPHATASE"/>
    <property type="match status" value="1"/>
</dbReference>
<evidence type="ECO:0000313" key="10">
    <source>
        <dbReference type="EMBL" id="MBM6851973.1"/>
    </source>
</evidence>
<evidence type="ECO:0000256" key="5">
    <source>
        <dbReference type="ARBA" id="ARBA00022801"/>
    </source>
</evidence>
<dbReference type="PANTHER" id="PTHR21039">
    <property type="entry name" value="HISTIDINOL PHOSPHATASE-RELATED"/>
    <property type="match status" value="1"/>
</dbReference>
<comment type="caution">
    <text evidence="10">The sequence shown here is derived from an EMBL/GenBank/DDBJ whole genome shotgun (WGS) entry which is preliminary data.</text>
</comment>
<comment type="similarity">
    <text evidence="2 8">Belongs to the PHP hydrolase family. HisK subfamily.</text>
</comment>
<name>A0ABS2FY51_9FIRM</name>
<organism evidence="10 11">
    <name type="scientific">Oscillibacter valericigenes</name>
    <dbReference type="NCBI Taxonomy" id="351091"/>
    <lineage>
        <taxon>Bacteria</taxon>
        <taxon>Bacillati</taxon>
        <taxon>Bacillota</taxon>
        <taxon>Clostridia</taxon>
        <taxon>Eubacteriales</taxon>
        <taxon>Oscillospiraceae</taxon>
        <taxon>Oscillibacter</taxon>
    </lineage>
</organism>
<comment type="pathway">
    <text evidence="1 8">Amino-acid biosynthesis; L-histidine biosynthesis; L-histidine from 5-phospho-alpha-D-ribose 1-diphosphate: step 8/9.</text>
</comment>
<dbReference type="Pfam" id="PF02811">
    <property type="entry name" value="PHP"/>
    <property type="match status" value="1"/>
</dbReference>